<feature type="active site" description="Proton donor" evidence="2">
    <location>
        <position position="42"/>
    </location>
</feature>
<dbReference type="HAMAP" id="MF_01940">
    <property type="entry name" value="RNA_CPDase"/>
    <property type="match status" value="1"/>
</dbReference>
<dbReference type="EMBL" id="JBHULU010000015">
    <property type="protein sequence ID" value="MFD2514394.1"/>
    <property type="molecule type" value="Genomic_DNA"/>
</dbReference>
<dbReference type="Gene3D" id="3.90.1140.10">
    <property type="entry name" value="Cyclic phosphodiesterase"/>
    <property type="match status" value="1"/>
</dbReference>
<dbReference type="PANTHER" id="PTHR35561">
    <property type="entry name" value="RNA 2',3'-CYCLIC PHOSPHODIESTERASE"/>
    <property type="match status" value="1"/>
</dbReference>
<name>A0ABW5IL55_9BACT</name>
<protein>
    <recommendedName>
        <fullName evidence="2">RNA 2',3'-cyclic phosphodiesterase</fullName>
        <shortName evidence="2">RNA 2',3'-CPDase</shortName>
        <ecNumber evidence="2">3.1.4.58</ecNumber>
    </recommendedName>
</protein>
<feature type="active site" description="Proton acceptor" evidence="2">
    <location>
        <position position="126"/>
    </location>
</feature>
<sequence length="181" mass="20806">MKSSIRLFVAATLPENLKEKLQEQLQRFHHPNLRMIPAQNLHLTLYFIGNVPHEKLAEIKQVLQETAKRHQSFTLYHEQTEAGPNKKKPRLIWARFSAHTAFEELTQDLTQQLSTDSSSPKKPIPHITLARFRKDKPAPKDLPAVQFDHPVILTVDTISLWHSELASPHPVYSVLETYPLG</sequence>
<dbReference type="EC" id="3.1.4.58" evidence="2"/>
<organism evidence="3 4">
    <name type="scientific">Pontibacter locisalis</name>
    <dbReference type="NCBI Taxonomy" id="1719035"/>
    <lineage>
        <taxon>Bacteria</taxon>
        <taxon>Pseudomonadati</taxon>
        <taxon>Bacteroidota</taxon>
        <taxon>Cytophagia</taxon>
        <taxon>Cytophagales</taxon>
        <taxon>Hymenobacteraceae</taxon>
        <taxon>Pontibacter</taxon>
    </lineage>
</organism>
<evidence type="ECO:0000313" key="4">
    <source>
        <dbReference type="Proteomes" id="UP001597544"/>
    </source>
</evidence>
<dbReference type="SUPFAM" id="SSF55144">
    <property type="entry name" value="LigT-like"/>
    <property type="match status" value="1"/>
</dbReference>
<dbReference type="PANTHER" id="PTHR35561:SF1">
    <property type="entry name" value="RNA 2',3'-CYCLIC PHOSPHODIESTERASE"/>
    <property type="match status" value="1"/>
</dbReference>
<comment type="catalytic activity">
    <reaction evidence="2">
        <text>a 3'-end 2',3'-cyclophospho-ribonucleotide-RNA + H2O = a 3'-end 2'-phospho-ribonucleotide-RNA + H(+)</text>
        <dbReference type="Rhea" id="RHEA:11828"/>
        <dbReference type="Rhea" id="RHEA-COMP:10464"/>
        <dbReference type="Rhea" id="RHEA-COMP:17353"/>
        <dbReference type="ChEBI" id="CHEBI:15377"/>
        <dbReference type="ChEBI" id="CHEBI:15378"/>
        <dbReference type="ChEBI" id="CHEBI:83064"/>
        <dbReference type="ChEBI" id="CHEBI:173113"/>
        <dbReference type="EC" id="3.1.4.58"/>
    </reaction>
</comment>
<keyword evidence="1 2" id="KW-0378">Hydrolase</keyword>
<comment type="similarity">
    <text evidence="2">Belongs to the 2H phosphoesterase superfamily. ThpR family.</text>
</comment>
<feature type="short sequence motif" description="HXTX 1" evidence="2">
    <location>
        <begin position="42"/>
        <end position="45"/>
    </location>
</feature>
<comment type="caution">
    <text evidence="3">The sequence shown here is derived from an EMBL/GenBank/DDBJ whole genome shotgun (WGS) entry which is preliminary data.</text>
</comment>
<dbReference type="InterPro" id="IPR004175">
    <property type="entry name" value="RNA_CPDase"/>
</dbReference>
<gene>
    <name evidence="3" type="primary">thpR</name>
    <name evidence="3" type="ORF">ACFSRY_10995</name>
</gene>
<feature type="short sequence motif" description="HXTX 2" evidence="2">
    <location>
        <begin position="126"/>
        <end position="129"/>
    </location>
</feature>
<dbReference type="RefSeq" id="WP_377506901.1">
    <property type="nucleotide sequence ID" value="NZ_JBHULU010000015.1"/>
</dbReference>
<dbReference type="Pfam" id="PF13563">
    <property type="entry name" value="2_5_RNA_ligase2"/>
    <property type="match status" value="1"/>
</dbReference>
<dbReference type="Proteomes" id="UP001597544">
    <property type="component" value="Unassembled WGS sequence"/>
</dbReference>
<evidence type="ECO:0000256" key="2">
    <source>
        <dbReference type="HAMAP-Rule" id="MF_01940"/>
    </source>
</evidence>
<dbReference type="InterPro" id="IPR009097">
    <property type="entry name" value="Cyclic_Pdiesterase"/>
</dbReference>
<accession>A0ABW5IL55</accession>
<evidence type="ECO:0000313" key="3">
    <source>
        <dbReference type="EMBL" id="MFD2514394.1"/>
    </source>
</evidence>
<proteinExistence type="inferred from homology"/>
<dbReference type="NCBIfam" id="TIGR02258">
    <property type="entry name" value="2_5_ligase"/>
    <property type="match status" value="1"/>
</dbReference>
<comment type="function">
    <text evidence="2">Hydrolyzes RNA 2',3'-cyclic phosphodiester to an RNA 2'-phosphomonoester.</text>
</comment>
<evidence type="ECO:0000256" key="1">
    <source>
        <dbReference type="ARBA" id="ARBA00022801"/>
    </source>
</evidence>
<reference evidence="4" key="1">
    <citation type="journal article" date="2019" name="Int. J. Syst. Evol. Microbiol.">
        <title>The Global Catalogue of Microorganisms (GCM) 10K type strain sequencing project: providing services to taxonomists for standard genome sequencing and annotation.</title>
        <authorList>
            <consortium name="The Broad Institute Genomics Platform"/>
            <consortium name="The Broad Institute Genome Sequencing Center for Infectious Disease"/>
            <person name="Wu L."/>
            <person name="Ma J."/>
        </authorList>
    </citation>
    <scope>NUCLEOTIDE SEQUENCE [LARGE SCALE GENOMIC DNA]</scope>
    <source>
        <strain evidence="4">KCTC 42498</strain>
    </source>
</reference>
<keyword evidence="4" id="KW-1185">Reference proteome</keyword>